<feature type="compositionally biased region" description="Low complexity" evidence="3">
    <location>
        <begin position="15"/>
        <end position="31"/>
    </location>
</feature>
<evidence type="ECO:0000256" key="3">
    <source>
        <dbReference type="SAM" id="MobiDB-lite"/>
    </source>
</evidence>
<dbReference type="GO" id="GO:0008270">
    <property type="term" value="F:zinc ion binding"/>
    <property type="evidence" value="ECO:0007669"/>
    <property type="project" value="InterPro"/>
</dbReference>
<comment type="caution">
    <text evidence="5">The sequence shown here is derived from an EMBL/GenBank/DDBJ whole genome shotgun (WGS) entry which is preliminary data.</text>
</comment>
<dbReference type="AlphaFoldDB" id="A0A1V8SEN2"/>
<evidence type="ECO:0000256" key="1">
    <source>
        <dbReference type="ARBA" id="ARBA00023242"/>
    </source>
</evidence>
<evidence type="ECO:0000313" key="6">
    <source>
        <dbReference type="Proteomes" id="UP000192596"/>
    </source>
</evidence>
<feature type="region of interest" description="Disordered" evidence="3">
    <location>
        <begin position="670"/>
        <end position="691"/>
    </location>
</feature>
<keyword evidence="6" id="KW-1185">Reference proteome</keyword>
<accession>A0A1V8SEN2</accession>
<keyword evidence="2" id="KW-0175">Coiled coil</keyword>
<dbReference type="InterPro" id="IPR050987">
    <property type="entry name" value="AtrR-like"/>
</dbReference>
<feature type="region of interest" description="Disordered" evidence="3">
    <location>
        <begin position="1"/>
        <end position="79"/>
    </location>
</feature>
<feature type="domain" description="Xylanolytic transcriptional activator regulatory" evidence="4">
    <location>
        <begin position="350"/>
        <end position="421"/>
    </location>
</feature>
<evidence type="ECO:0000256" key="2">
    <source>
        <dbReference type="SAM" id="Coils"/>
    </source>
</evidence>
<proteinExistence type="predicted"/>
<dbReference type="EMBL" id="NAJO01000052">
    <property type="protein sequence ID" value="OQN97618.1"/>
    <property type="molecule type" value="Genomic_DNA"/>
</dbReference>
<evidence type="ECO:0000313" key="5">
    <source>
        <dbReference type="EMBL" id="OQN97618.1"/>
    </source>
</evidence>
<dbReference type="InterPro" id="IPR007219">
    <property type="entry name" value="XnlR_reg_dom"/>
</dbReference>
<dbReference type="GO" id="GO:0003677">
    <property type="term" value="F:DNA binding"/>
    <property type="evidence" value="ECO:0007669"/>
    <property type="project" value="InterPro"/>
</dbReference>
<dbReference type="GO" id="GO:0006351">
    <property type="term" value="P:DNA-templated transcription"/>
    <property type="evidence" value="ECO:0007669"/>
    <property type="project" value="InterPro"/>
</dbReference>
<evidence type="ECO:0000259" key="4">
    <source>
        <dbReference type="SMART" id="SM00906"/>
    </source>
</evidence>
<protein>
    <recommendedName>
        <fullName evidence="4">Xylanolytic transcriptional activator regulatory domain-containing protein</fullName>
    </recommendedName>
</protein>
<dbReference type="Pfam" id="PF04082">
    <property type="entry name" value="Fungal_trans"/>
    <property type="match status" value="1"/>
</dbReference>
<dbReference type="OrthoDB" id="2110361at2759"/>
<feature type="region of interest" description="Disordered" evidence="3">
    <location>
        <begin position="708"/>
        <end position="816"/>
    </location>
</feature>
<feature type="compositionally biased region" description="Pro residues" evidence="3">
    <location>
        <begin position="743"/>
        <end position="763"/>
    </location>
</feature>
<reference evidence="6" key="1">
    <citation type="submission" date="2017-03" db="EMBL/GenBank/DDBJ databases">
        <title>Genomes of endolithic fungi from Antarctica.</title>
        <authorList>
            <person name="Coleine C."/>
            <person name="Masonjones S."/>
            <person name="Stajich J.E."/>
        </authorList>
    </citation>
    <scope>NUCLEOTIDE SEQUENCE [LARGE SCALE GENOMIC DNA]</scope>
    <source>
        <strain evidence="6">CCFEE 5527</strain>
    </source>
</reference>
<dbReference type="Proteomes" id="UP000192596">
    <property type="component" value="Unassembled WGS sequence"/>
</dbReference>
<dbReference type="InParanoid" id="A0A1V8SEN2"/>
<dbReference type="SMART" id="SM00906">
    <property type="entry name" value="Fungal_trans"/>
    <property type="match status" value="1"/>
</dbReference>
<dbReference type="STRING" id="1507870.A0A1V8SEN2"/>
<feature type="compositionally biased region" description="Polar residues" evidence="3">
    <location>
        <begin position="1"/>
        <end position="12"/>
    </location>
</feature>
<dbReference type="PANTHER" id="PTHR46910:SF1">
    <property type="entry name" value="MISCELLANEOUS ZN(II)2CYS6 TRANSCRIPTION FACTOR (EUROFUNG)-RELATED"/>
    <property type="match status" value="1"/>
</dbReference>
<keyword evidence="1" id="KW-0539">Nucleus</keyword>
<dbReference type="PANTHER" id="PTHR46910">
    <property type="entry name" value="TRANSCRIPTION FACTOR PDR1"/>
    <property type="match status" value="1"/>
</dbReference>
<dbReference type="GO" id="GO:0003700">
    <property type="term" value="F:DNA-binding transcription factor activity"/>
    <property type="evidence" value="ECO:0007669"/>
    <property type="project" value="InterPro"/>
</dbReference>
<gene>
    <name evidence="5" type="ORF">B0A48_16482</name>
</gene>
<organism evidence="5 6">
    <name type="scientific">Cryoendolithus antarcticus</name>
    <dbReference type="NCBI Taxonomy" id="1507870"/>
    <lineage>
        <taxon>Eukaryota</taxon>
        <taxon>Fungi</taxon>
        <taxon>Dikarya</taxon>
        <taxon>Ascomycota</taxon>
        <taxon>Pezizomycotina</taxon>
        <taxon>Dothideomycetes</taxon>
        <taxon>Dothideomycetidae</taxon>
        <taxon>Cladosporiales</taxon>
        <taxon>Cladosporiaceae</taxon>
        <taxon>Cryoendolithus</taxon>
    </lineage>
</organism>
<sequence>MDGREQPTQTSGAMDRISYDSSISSGQSPIPRGDKVAPMYSSAGGPYPLLRTASPAQHQFPPLQQHGQHQPYAYPPMAGPHMATPMTHEHYDPNDMGMSAPGMSPIHASAAAAALSAQKRAYRQQTNRRMSSIKQVQDLEKQLAQAKQQINSMRSLAQANGITSADNGTVKVRPLELPEPASREEKIGPPLMIEAERVQHNLRHYGTGVFKPPPAYRLPTRGRMYTHSNTPLPPKQYTEQLLSRYHDSAHSFVPHLHWPTFIREYEDLYRAGTFAGRECMWVALFFMVLAVGTTTGHPIGSPPQAHNGTEFVKMAVQTIDFTDDNITLNHVRVNLLLSCYFNEMNLQSTSWIYLAATVNLAQDIGLQLSPTAYSPFEAEMRKRVWWSVYNWDRIVAVELGKPLHIDDEDCDVGEPLPVDDAYLEPNGALISPQAPRTPSPLIAIIPVARIVTALKKSMKSRSITTATLNAYDNHFKAVMASFPEPMPIHSTAELDPRIMIAVCTLQGTRFQLYRHNLSPLCRKADRKDAMDRLVSVARDTAHYVNRSFVPDHMESWVVRIRSIAPVFFTSHIWRCVMVLTLRGDFHAALTLYQCMAAVGDMRAKNTASGRYLAFFLDQLIGRLRAGATPQNLEDDEEMLAYVSADLQSVPESAWTWAGVQAGAGTLNGHKTDLLPASSPSTRASGSDIPDWPGWDHLQQVLSQLLHETQGYGSRPGPSISPPRAAPTSTPQQSAYPGATVSPYPRPMPMNTMPPPAQQFPPPRSLHLNLPQAQAGSVRGSASPATSGVGGNGSGSGFSSASGSEGSGGRISINDII</sequence>
<name>A0A1V8SEN2_9PEZI</name>
<dbReference type="CDD" id="cd12148">
    <property type="entry name" value="fungal_TF_MHR"/>
    <property type="match status" value="1"/>
</dbReference>
<feature type="coiled-coil region" evidence="2">
    <location>
        <begin position="122"/>
        <end position="156"/>
    </location>
</feature>